<proteinExistence type="predicted"/>
<accession>G3SLD4</accession>
<dbReference type="STRING" id="9785.ENSLAFP00000000215"/>
<reference evidence="4" key="2">
    <citation type="submission" date="2025-08" db="UniProtKB">
        <authorList>
            <consortium name="Ensembl"/>
        </authorList>
    </citation>
    <scope>IDENTIFICATION</scope>
    <source>
        <strain evidence="4">Isolate ISIS603380</strain>
    </source>
</reference>
<dbReference type="Pfam" id="PF08487">
    <property type="entry name" value="VIT"/>
    <property type="match status" value="1"/>
</dbReference>
<dbReference type="OMA" id="FNVIRFD"/>
<dbReference type="PROSITE" id="PS50234">
    <property type="entry name" value="VWFA"/>
    <property type="match status" value="1"/>
</dbReference>
<evidence type="ECO:0000259" key="2">
    <source>
        <dbReference type="PROSITE" id="PS50234"/>
    </source>
</evidence>
<reference evidence="4 5" key="1">
    <citation type="submission" date="2009-06" db="EMBL/GenBank/DDBJ databases">
        <title>The Genome Sequence of Loxodonta africana (African elephant).</title>
        <authorList>
            <person name="Di Palma F."/>
            <person name="Heiman D."/>
            <person name="Young S."/>
            <person name="Johnson J."/>
            <person name="Lander E.S."/>
            <person name="Lindblad-Toh K."/>
        </authorList>
    </citation>
    <scope>NUCLEOTIDE SEQUENCE [LARGE SCALE GENOMIC DNA]</scope>
    <source>
        <strain evidence="4 5">Isolate ISIS603380</strain>
    </source>
</reference>
<dbReference type="Ensembl" id="ENSLAFT00000000261.3">
    <property type="protein sequence ID" value="ENSLAFP00000000215.3"/>
    <property type="gene ID" value="ENSLAFG00000000260.3"/>
</dbReference>
<protein>
    <recommendedName>
        <fullName evidence="1">von Willebrand factor A domain-containing protein 5A</fullName>
    </recommendedName>
</protein>
<dbReference type="HOGENOM" id="CLU_003826_4_0_1"/>
<name>G3SLD4_LOXAF</name>
<reference evidence="4" key="3">
    <citation type="submission" date="2025-09" db="UniProtKB">
        <authorList>
            <consortium name="Ensembl"/>
        </authorList>
    </citation>
    <scope>IDENTIFICATION</scope>
    <source>
        <strain evidence="4">Isolate ISIS603380</strain>
    </source>
</reference>
<dbReference type="GO" id="GO:0005654">
    <property type="term" value="C:nucleoplasm"/>
    <property type="evidence" value="ECO:0007669"/>
    <property type="project" value="Ensembl"/>
</dbReference>
<keyword evidence="5" id="KW-1185">Reference proteome</keyword>
<dbReference type="SMART" id="SM00327">
    <property type="entry name" value="VWA"/>
    <property type="match status" value="1"/>
</dbReference>
<dbReference type="PANTHER" id="PTHR45737:SF6">
    <property type="entry name" value="VON WILLEBRAND FACTOR A DOMAIN-CONTAINING PROTEIN 5A"/>
    <property type="match status" value="1"/>
</dbReference>
<dbReference type="GeneTree" id="ENSGT00940000159961"/>
<dbReference type="eggNOG" id="ENOG502QRPK">
    <property type="taxonomic scope" value="Eukaryota"/>
</dbReference>
<dbReference type="InterPro" id="IPR036465">
    <property type="entry name" value="vWFA_dom_sf"/>
</dbReference>
<dbReference type="AlphaFoldDB" id="G3SLD4"/>
<gene>
    <name evidence="4" type="primary">VWA5A</name>
</gene>
<dbReference type="Gene3D" id="3.40.50.410">
    <property type="entry name" value="von Willebrand factor, type A domain"/>
    <property type="match status" value="1"/>
</dbReference>
<evidence type="ECO:0000256" key="1">
    <source>
        <dbReference type="ARBA" id="ARBA00069828"/>
    </source>
</evidence>
<evidence type="ECO:0000259" key="3">
    <source>
        <dbReference type="PROSITE" id="PS51468"/>
    </source>
</evidence>
<organism evidence="4 5">
    <name type="scientific">Loxodonta africana</name>
    <name type="common">African elephant</name>
    <dbReference type="NCBI Taxonomy" id="9785"/>
    <lineage>
        <taxon>Eukaryota</taxon>
        <taxon>Metazoa</taxon>
        <taxon>Chordata</taxon>
        <taxon>Craniata</taxon>
        <taxon>Vertebrata</taxon>
        <taxon>Euteleostomi</taxon>
        <taxon>Mammalia</taxon>
        <taxon>Eutheria</taxon>
        <taxon>Afrotheria</taxon>
        <taxon>Proboscidea</taxon>
        <taxon>Elephantidae</taxon>
        <taxon>Loxodonta</taxon>
    </lineage>
</organism>
<evidence type="ECO:0000313" key="4">
    <source>
        <dbReference type="Ensembl" id="ENSLAFP00000000215.3"/>
    </source>
</evidence>
<dbReference type="FunFam" id="3.40.50.410:FF:000069">
    <property type="entry name" value="von Willebrand factor A domain containing 5A"/>
    <property type="match status" value="1"/>
</dbReference>
<dbReference type="InParanoid" id="G3SLD4"/>
<dbReference type="SMART" id="SM00609">
    <property type="entry name" value="VIT"/>
    <property type="match status" value="1"/>
</dbReference>
<feature type="domain" description="VIT" evidence="3">
    <location>
        <begin position="1"/>
        <end position="130"/>
    </location>
</feature>
<dbReference type="PROSITE" id="PS51468">
    <property type="entry name" value="VIT"/>
    <property type="match status" value="1"/>
</dbReference>
<dbReference type="FunCoup" id="G3SLD4">
    <property type="interactions" value="132"/>
</dbReference>
<evidence type="ECO:0000313" key="5">
    <source>
        <dbReference type="Proteomes" id="UP000007646"/>
    </source>
</evidence>
<dbReference type="InterPro" id="IPR013694">
    <property type="entry name" value="VIT"/>
</dbReference>
<dbReference type="Proteomes" id="UP000007646">
    <property type="component" value="Unassembled WGS sequence"/>
</dbReference>
<dbReference type="SUPFAM" id="SSF53300">
    <property type="entry name" value="vWA-like"/>
    <property type="match status" value="1"/>
</dbReference>
<sequence length="622" mass="68744">SQVSLLLNSGLSPVPLKSISVTLSIQEFVADVSATLNYENKGRVPVEAFFVFPMNEDSAVYSFEALVDEKIIVAELQDKMKAHASYENAISQGHQAFLLEEDVSSRDVFCCNVGNLYPGSKVALTLKYVQELPLEPDGALRFVFPAILNPQYHLSRWPANTCLQIKAPIVALDNLPYTLSMTATISSQHGIKKVRSNCRLTPLKYLGNDKTTAQISLDGGHKFDRDVQLLIYYSEVHTPRVAVELGKPETSSDCFMKEPTAIVSFYPNIPQAQPPVTRGEFIFFMDRSGSMQCPMSKQDKSQLRIDAAKETLILLLKNLPVGCYFNVFGFGSSYEDSVRYTQHTMEEALRKINVMKADLGGTEILTTFNAIYGSPTIPGHPLQLFVFTDGEVSDTFSVMSEVKSNSKRHRCFSFGIGEGVSTSLLKGIARATGGTSEFISAQDRMRSKALLTLKRSLQPAVEDFSLSWCLPLGLSAKVLSPEQPVIFRGQRLIIYAQLIGLMPPKGARGEVCLTYKLQGKSFENKVTFSLHPKPDANFTIHHLAAKSLLQLKDMGFRETPANDKKEVLKISFECGIMSSHTAFVAINKDLNQPVQGPLIRRDIPRPVLLGAVTAMPRYYGGG</sequence>
<dbReference type="Pfam" id="PF13768">
    <property type="entry name" value="VWA_3"/>
    <property type="match status" value="1"/>
</dbReference>
<dbReference type="InterPro" id="IPR002035">
    <property type="entry name" value="VWF_A"/>
</dbReference>
<feature type="domain" description="VWFA" evidence="2">
    <location>
        <begin position="280"/>
        <end position="461"/>
    </location>
</feature>
<dbReference type="PANTHER" id="PTHR45737">
    <property type="entry name" value="VON WILLEBRAND FACTOR A DOMAIN-CONTAINING PROTEIN 5A"/>
    <property type="match status" value="1"/>
</dbReference>